<dbReference type="SUPFAM" id="SSF52172">
    <property type="entry name" value="CheY-like"/>
    <property type="match status" value="1"/>
</dbReference>
<feature type="modified residue" description="4-aspartylphosphate" evidence="8">
    <location>
        <position position="55"/>
    </location>
</feature>
<comment type="subcellular location">
    <subcellularLocation>
        <location evidence="1">Cytoplasm</location>
    </subcellularLocation>
</comment>
<dbReference type="GO" id="GO:0000976">
    <property type="term" value="F:transcription cis-regulatory region binding"/>
    <property type="evidence" value="ECO:0007669"/>
    <property type="project" value="TreeGrafter"/>
</dbReference>
<gene>
    <name evidence="12" type="ORF">BIY26_19715</name>
</gene>
<dbReference type="AlphaFoldDB" id="A0AAE8JLR5"/>
<feature type="domain" description="OmpR/PhoB-type" evidence="11">
    <location>
        <begin position="129"/>
        <end position="230"/>
    </location>
</feature>
<dbReference type="KEGG" id="bgj:AWC36_15870"/>
<dbReference type="InterPro" id="IPR036388">
    <property type="entry name" value="WH-like_DNA-bd_sf"/>
</dbReference>
<dbReference type="Proteomes" id="UP000285972">
    <property type="component" value="Unassembled WGS sequence"/>
</dbReference>
<comment type="caution">
    <text evidence="12">The sequence shown here is derived from an EMBL/GenBank/DDBJ whole genome shotgun (WGS) entry which is preliminary data.</text>
</comment>
<reference evidence="12 13" key="1">
    <citation type="submission" date="2016-09" db="EMBL/GenBank/DDBJ databases">
        <authorList>
            <person name="Doonan J."/>
            <person name="Pachebat J.A."/>
            <person name="Golyshin P.N."/>
            <person name="Denman S."/>
            <person name="Mcdonald J.E."/>
        </authorList>
    </citation>
    <scope>NUCLEOTIDE SEQUENCE [LARGE SCALE GENOMIC DNA]</scope>
    <source>
        <strain evidence="12 13">FRB141</strain>
    </source>
</reference>
<dbReference type="InterPro" id="IPR001789">
    <property type="entry name" value="Sig_transdc_resp-reg_receiver"/>
</dbReference>
<evidence type="ECO:0000256" key="8">
    <source>
        <dbReference type="PROSITE-ProRule" id="PRU00169"/>
    </source>
</evidence>
<evidence type="ECO:0000313" key="13">
    <source>
        <dbReference type="Proteomes" id="UP000285972"/>
    </source>
</evidence>
<dbReference type="PANTHER" id="PTHR48111">
    <property type="entry name" value="REGULATOR OF RPOS"/>
    <property type="match status" value="1"/>
</dbReference>
<keyword evidence="6 9" id="KW-0238">DNA-binding</keyword>
<protein>
    <submittedName>
        <fullName evidence="12">DNA-binding response regulator</fullName>
    </submittedName>
</protein>
<dbReference type="PANTHER" id="PTHR48111:SF39">
    <property type="entry name" value="TRANSCRIPTIONAL REGULATORY PROTEIN CPXR"/>
    <property type="match status" value="1"/>
</dbReference>
<dbReference type="GO" id="GO:0005829">
    <property type="term" value="C:cytosol"/>
    <property type="evidence" value="ECO:0007669"/>
    <property type="project" value="TreeGrafter"/>
</dbReference>
<sequence length="232" mass="26534">MPRNQRILVIEDDPIFAGVLQNHLSRVGFDVTLSADGREVLPLLCRRQFDLLLMDILLPGGNGLEILSLLRATHKTPVILMSALGSEHDRIAGFLQGADDYLPKPFSMAELEVRIAAVLRRVAYERDAAQHPPHGDAHLHCDERRQDVRCGERWAELTPTEYRLLAILLRSKEEVLSKAFLYQQVLHRPYTQYDRVLDMHVSHLRRKLQAIGYVDRSIDAVWGKGYVLKKAR</sequence>
<dbReference type="Gene3D" id="1.10.10.10">
    <property type="entry name" value="Winged helix-like DNA-binding domain superfamily/Winged helix DNA-binding domain"/>
    <property type="match status" value="1"/>
</dbReference>
<accession>A0AAE8JLR5</accession>
<dbReference type="InterPro" id="IPR011006">
    <property type="entry name" value="CheY-like_superfamily"/>
</dbReference>
<dbReference type="Gene3D" id="3.40.50.2300">
    <property type="match status" value="1"/>
</dbReference>
<evidence type="ECO:0000256" key="3">
    <source>
        <dbReference type="ARBA" id="ARBA00022553"/>
    </source>
</evidence>
<feature type="DNA-binding region" description="OmpR/PhoB-type" evidence="9">
    <location>
        <begin position="129"/>
        <end position="230"/>
    </location>
</feature>
<dbReference type="SMART" id="SM00862">
    <property type="entry name" value="Trans_reg_C"/>
    <property type="match status" value="1"/>
</dbReference>
<evidence type="ECO:0000256" key="2">
    <source>
        <dbReference type="ARBA" id="ARBA00022490"/>
    </source>
</evidence>
<dbReference type="EMBL" id="MJLX01000074">
    <property type="protein sequence ID" value="RLM17894.1"/>
    <property type="molecule type" value="Genomic_DNA"/>
</dbReference>
<evidence type="ECO:0000259" key="11">
    <source>
        <dbReference type="PROSITE" id="PS51755"/>
    </source>
</evidence>
<dbReference type="InterPro" id="IPR016032">
    <property type="entry name" value="Sig_transdc_resp-reg_C-effctor"/>
</dbReference>
<dbReference type="PROSITE" id="PS51755">
    <property type="entry name" value="OMPR_PHOB"/>
    <property type="match status" value="1"/>
</dbReference>
<dbReference type="SMART" id="SM00448">
    <property type="entry name" value="REC"/>
    <property type="match status" value="1"/>
</dbReference>
<name>A0AAE8JLR5_9GAMM</name>
<dbReference type="Pfam" id="PF00486">
    <property type="entry name" value="Trans_reg_C"/>
    <property type="match status" value="1"/>
</dbReference>
<keyword evidence="3 8" id="KW-0597">Phosphoprotein</keyword>
<dbReference type="Pfam" id="PF00072">
    <property type="entry name" value="Response_reg"/>
    <property type="match status" value="1"/>
</dbReference>
<evidence type="ECO:0000256" key="4">
    <source>
        <dbReference type="ARBA" id="ARBA00023012"/>
    </source>
</evidence>
<evidence type="ECO:0000256" key="1">
    <source>
        <dbReference type="ARBA" id="ARBA00004496"/>
    </source>
</evidence>
<organism evidence="12 13">
    <name type="scientific">Brenneria goodwinii</name>
    <dbReference type="NCBI Taxonomy" id="1109412"/>
    <lineage>
        <taxon>Bacteria</taxon>
        <taxon>Pseudomonadati</taxon>
        <taxon>Pseudomonadota</taxon>
        <taxon>Gammaproteobacteria</taxon>
        <taxon>Enterobacterales</taxon>
        <taxon>Pectobacteriaceae</taxon>
        <taxon>Brenneria</taxon>
    </lineage>
</organism>
<evidence type="ECO:0000256" key="7">
    <source>
        <dbReference type="ARBA" id="ARBA00023163"/>
    </source>
</evidence>
<evidence type="ECO:0000313" key="12">
    <source>
        <dbReference type="EMBL" id="RLM17894.1"/>
    </source>
</evidence>
<dbReference type="GO" id="GO:0032993">
    <property type="term" value="C:protein-DNA complex"/>
    <property type="evidence" value="ECO:0007669"/>
    <property type="project" value="TreeGrafter"/>
</dbReference>
<dbReference type="InterPro" id="IPR039420">
    <property type="entry name" value="WalR-like"/>
</dbReference>
<dbReference type="GO" id="GO:0000156">
    <property type="term" value="F:phosphorelay response regulator activity"/>
    <property type="evidence" value="ECO:0007669"/>
    <property type="project" value="TreeGrafter"/>
</dbReference>
<proteinExistence type="predicted"/>
<dbReference type="SUPFAM" id="SSF46894">
    <property type="entry name" value="C-terminal effector domain of the bipartite response regulators"/>
    <property type="match status" value="1"/>
</dbReference>
<keyword evidence="7" id="KW-0804">Transcription</keyword>
<dbReference type="PROSITE" id="PS50110">
    <property type="entry name" value="RESPONSE_REGULATORY"/>
    <property type="match status" value="1"/>
</dbReference>
<dbReference type="InterPro" id="IPR001867">
    <property type="entry name" value="OmpR/PhoB-type_DNA-bd"/>
</dbReference>
<dbReference type="CDD" id="cd00383">
    <property type="entry name" value="trans_reg_C"/>
    <property type="match status" value="1"/>
</dbReference>
<evidence type="ECO:0000256" key="5">
    <source>
        <dbReference type="ARBA" id="ARBA00023015"/>
    </source>
</evidence>
<evidence type="ECO:0000256" key="9">
    <source>
        <dbReference type="PROSITE-ProRule" id="PRU01091"/>
    </source>
</evidence>
<dbReference type="GO" id="GO:0006355">
    <property type="term" value="P:regulation of DNA-templated transcription"/>
    <property type="evidence" value="ECO:0007669"/>
    <property type="project" value="InterPro"/>
</dbReference>
<evidence type="ECO:0000256" key="6">
    <source>
        <dbReference type="ARBA" id="ARBA00023125"/>
    </source>
</evidence>
<dbReference type="Gene3D" id="6.10.250.690">
    <property type="match status" value="1"/>
</dbReference>
<evidence type="ECO:0000259" key="10">
    <source>
        <dbReference type="PROSITE" id="PS50110"/>
    </source>
</evidence>
<keyword evidence="4" id="KW-0902">Two-component regulatory system</keyword>
<keyword evidence="5" id="KW-0805">Transcription regulation</keyword>
<keyword evidence="2" id="KW-0963">Cytoplasm</keyword>
<feature type="domain" description="Response regulatory" evidence="10">
    <location>
        <begin position="6"/>
        <end position="119"/>
    </location>
</feature>